<proteinExistence type="predicted"/>
<dbReference type="EMBL" id="KL596719">
    <property type="protein sequence ID" value="KER27587.1"/>
    <property type="molecule type" value="Genomic_DNA"/>
</dbReference>
<dbReference type="KEGG" id="ovi:T265_05403"/>
<reference evidence="2 3" key="1">
    <citation type="submission" date="2013-11" db="EMBL/GenBank/DDBJ databases">
        <title>Opisthorchis viverrini - life in the bile duct.</title>
        <authorList>
            <person name="Young N.D."/>
            <person name="Nagarajan N."/>
            <person name="Lin S.J."/>
            <person name="Korhonen P.K."/>
            <person name="Jex A.R."/>
            <person name="Hall R.S."/>
            <person name="Safavi-Hemami H."/>
            <person name="Kaewkong W."/>
            <person name="Bertrand D."/>
            <person name="Gao S."/>
            <person name="Seet Q."/>
            <person name="Wongkham S."/>
            <person name="Teh B.T."/>
            <person name="Wongkham C."/>
            <person name="Intapan P.M."/>
            <person name="Maleewong W."/>
            <person name="Yang X."/>
            <person name="Hu M."/>
            <person name="Wang Z."/>
            <person name="Hofmann A."/>
            <person name="Sternberg P.W."/>
            <person name="Tan P."/>
            <person name="Wang J."/>
            <person name="Gasser R.B."/>
        </authorList>
    </citation>
    <scope>NUCLEOTIDE SEQUENCE [LARGE SCALE GENOMIC DNA]</scope>
</reference>
<evidence type="ECO:0000313" key="2">
    <source>
        <dbReference type="EMBL" id="KER27587.1"/>
    </source>
</evidence>
<organism evidence="2 3">
    <name type="scientific">Opisthorchis viverrini</name>
    <name type="common">Southeast Asian liver fluke</name>
    <dbReference type="NCBI Taxonomy" id="6198"/>
    <lineage>
        <taxon>Eukaryota</taxon>
        <taxon>Metazoa</taxon>
        <taxon>Spiralia</taxon>
        <taxon>Lophotrochozoa</taxon>
        <taxon>Platyhelminthes</taxon>
        <taxon>Trematoda</taxon>
        <taxon>Digenea</taxon>
        <taxon>Opisthorchiida</taxon>
        <taxon>Opisthorchiata</taxon>
        <taxon>Opisthorchiidae</taxon>
        <taxon>Opisthorchis</taxon>
    </lineage>
</organism>
<dbReference type="AlphaFoldDB" id="A0A074ZP49"/>
<dbReference type="GeneID" id="20319585"/>
<gene>
    <name evidence="2" type="ORF">T265_05403</name>
</gene>
<name>A0A074ZP49_OPIVI</name>
<keyword evidence="3" id="KW-1185">Reference proteome</keyword>
<dbReference type="CTD" id="20319585"/>
<protein>
    <submittedName>
        <fullName evidence="2">Uncharacterized protein</fullName>
    </submittedName>
</protein>
<evidence type="ECO:0000313" key="3">
    <source>
        <dbReference type="Proteomes" id="UP000054324"/>
    </source>
</evidence>
<evidence type="ECO:0000256" key="1">
    <source>
        <dbReference type="SAM" id="MobiDB-lite"/>
    </source>
</evidence>
<accession>A0A074ZP49</accession>
<sequence>MDHHKESVGIREIQRESKLTELSRKHSMTSQIKSWKVPLHMDGRKHATSGPTSREDECGDAYIFFDVAGFSLYFYCRKVGEHWGSFLSQENLCQIASLSSKTDVKKCDQEKLGHSASKRRSFSKPDELRLSCQE</sequence>
<dbReference type="Proteomes" id="UP000054324">
    <property type="component" value="Unassembled WGS sequence"/>
</dbReference>
<dbReference type="RefSeq" id="XP_009168665.1">
    <property type="nucleotide sequence ID" value="XM_009170401.1"/>
</dbReference>
<feature type="region of interest" description="Disordered" evidence="1">
    <location>
        <begin position="109"/>
        <end position="134"/>
    </location>
</feature>
<feature type="compositionally biased region" description="Basic and acidic residues" evidence="1">
    <location>
        <begin position="123"/>
        <end position="134"/>
    </location>
</feature>